<proteinExistence type="predicted"/>
<dbReference type="EMBL" id="MH124167">
    <property type="protein sequence ID" value="AXU41568.1"/>
    <property type="molecule type" value="Genomic_DNA"/>
</dbReference>
<dbReference type="GeneID" id="80534075"/>
<evidence type="ECO:0000313" key="3">
    <source>
        <dbReference type="Proteomes" id="UP000501969"/>
    </source>
</evidence>
<reference evidence="2 3" key="1">
    <citation type="submission" date="2018-03" db="EMBL/GenBank/DDBJ databases">
        <title>Complete genome sequence of a second alphabaculovirus from the true armyworm, Mythimna unipuncta.</title>
        <authorList>
            <person name="Harrison R.L."/>
            <person name="Mowery J.D."/>
            <person name="Bauchan G.R."/>
            <person name="Theilmann D.A."/>
            <person name="Erlandson M.A."/>
        </authorList>
    </citation>
    <scope>NUCLEOTIDE SEQUENCE [LARGE SCALE GENOMIC DNA]</scope>
    <source>
        <strain evidence="2 3">KY310</strain>
    </source>
</reference>
<evidence type="ECO:0000313" key="2">
    <source>
        <dbReference type="EMBL" id="AXU41568.1"/>
    </source>
</evidence>
<dbReference type="Proteomes" id="UP000501969">
    <property type="component" value="Segment"/>
</dbReference>
<sequence>MQANITSARYINRDLDMIRREHGYIKNEVRDIKNHLYDICRQSLSVDNALCNKIKQSPMITNTSNSPAGHVNQRNANVIVSSNTNARNPRTMDPSLPDGSDFSCSAGNTKVVRSYNVESVIKQ</sequence>
<organism evidence="2 3">
    <name type="scientific">Mythimna unipuncta nucleopolyhedrovirus</name>
    <dbReference type="NCBI Taxonomy" id="447897"/>
    <lineage>
        <taxon>Viruses</taxon>
        <taxon>Viruses incertae sedis</taxon>
        <taxon>Naldaviricetes</taxon>
        <taxon>Lefavirales</taxon>
        <taxon>Baculoviridae</taxon>
        <taxon>Alphabaculovirus</taxon>
    </lineage>
</organism>
<dbReference type="KEGG" id="vg:80534075"/>
<name>A0A346TPQ8_9ABAC</name>
<accession>A0A346TPQ8</accession>
<feature type="region of interest" description="Disordered" evidence="1">
    <location>
        <begin position="81"/>
        <end position="101"/>
    </location>
</feature>
<evidence type="ECO:0000256" key="1">
    <source>
        <dbReference type="SAM" id="MobiDB-lite"/>
    </source>
</evidence>
<dbReference type="RefSeq" id="YP_010796580.1">
    <property type="nucleotide sequence ID" value="NC_076031.1"/>
</dbReference>
<protein>
    <submittedName>
        <fullName evidence="2">ORF122</fullName>
    </submittedName>
</protein>
<keyword evidence="3" id="KW-1185">Reference proteome</keyword>